<accession>A0ABS7XV55</accession>
<dbReference type="SUPFAM" id="SSF54427">
    <property type="entry name" value="NTF2-like"/>
    <property type="match status" value="1"/>
</dbReference>
<protein>
    <recommendedName>
        <fullName evidence="3">Nuclear transport factor 2 family protein</fullName>
    </recommendedName>
</protein>
<sequence>MKIKTQNIYLILIGVFMLNLISCQKESSDVTEEVWTTVEKRMTTWKERDKNGQLKIYHPNFRRWKNDTLQTKETFIGDWTFTDMQINDIQIEKREIQFFTEANLSVAHYKVKETLEWIGDDFQEDDFKRDNGQVWTEDYLVSDYYIKEGERWLYIGGVVK</sequence>
<reference evidence="2" key="1">
    <citation type="submission" date="2023-07" db="EMBL/GenBank/DDBJ databases">
        <authorList>
            <person name="Yue Y."/>
        </authorList>
    </citation>
    <scope>NUCLEOTIDE SEQUENCE [LARGE SCALE GENOMIC DNA]</scope>
    <source>
        <strain evidence="2">D23</strain>
    </source>
</reference>
<dbReference type="EMBL" id="JAIUJR010000022">
    <property type="protein sequence ID" value="MCA0133910.1"/>
    <property type="molecule type" value="Genomic_DNA"/>
</dbReference>
<gene>
    <name evidence="1" type="ORF">LBU54_15060</name>
</gene>
<evidence type="ECO:0000313" key="2">
    <source>
        <dbReference type="Proteomes" id="UP001198901"/>
    </source>
</evidence>
<dbReference type="Proteomes" id="UP001198901">
    <property type="component" value="Unassembled WGS sequence"/>
</dbReference>
<dbReference type="Gene3D" id="3.10.450.50">
    <property type="match status" value="1"/>
</dbReference>
<name>A0ABS7XV55_9FLAO</name>
<proteinExistence type="predicted"/>
<dbReference type="RefSeq" id="WP_224531918.1">
    <property type="nucleotide sequence ID" value="NZ_JAIUJR010000022.1"/>
</dbReference>
<keyword evidence="2" id="KW-1185">Reference proteome</keyword>
<comment type="caution">
    <text evidence="1">The sequence shown here is derived from an EMBL/GenBank/DDBJ whole genome shotgun (WGS) entry which is preliminary data.</text>
</comment>
<evidence type="ECO:0000313" key="1">
    <source>
        <dbReference type="EMBL" id="MCA0133910.1"/>
    </source>
</evidence>
<organism evidence="1 2">
    <name type="scientific">Winogradskyella alexanderae</name>
    <dbReference type="NCBI Taxonomy" id="2877123"/>
    <lineage>
        <taxon>Bacteria</taxon>
        <taxon>Pseudomonadati</taxon>
        <taxon>Bacteroidota</taxon>
        <taxon>Flavobacteriia</taxon>
        <taxon>Flavobacteriales</taxon>
        <taxon>Flavobacteriaceae</taxon>
        <taxon>Winogradskyella</taxon>
    </lineage>
</organism>
<evidence type="ECO:0008006" key="3">
    <source>
        <dbReference type="Google" id="ProtNLM"/>
    </source>
</evidence>
<dbReference type="InterPro" id="IPR032710">
    <property type="entry name" value="NTF2-like_dom_sf"/>
</dbReference>